<accession>A0A6G9ZZH8</accession>
<dbReference type="AlphaFoldDB" id="A0A6G9ZZH8"/>
<evidence type="ECO:0000259" key="1">
    <source>
        <dbReference type="Pfam" id="PF01936"/>
    </source>
</evidence>
<reference evidence="2" key="1">
    <citation type="submission" date="2020-02" db="EMBL/GenBank/DDBJ databases">
        <authorList>
            <person name="Hu X."/>
            <person name="Yuan Z."/>
            <person name="Cheng J."/>
            <person name="Geng P."/>
        </authorList>
    </citation>
    <scope>NUCLEOTIDE SEQUENCE</scope>
    <source>
        <strain evidence="2">SSII-1</strain>
        <plasmid evidence="2">pSSII-1</plasmid>
    </source>
</reference>
<dbReference type="EMBL" id="MT075580">
    <property type="protein sequence ID" value="QIS31182.1"/>
    <property type="molecule type" value="Genomic_DNA"/>
</dbReference>
<protein>
    <recommendedName>
        <fullName evidence="1">NYN domain-containing protein</fullName>
    </recommendedName>
</protein>
<dbReference type="GO" id="GO:0004540">
    <property type="term" value="F:RNA nuclease activity"/>
    <property type="evidence" value="ECO:0007669"/>
    <property type="project" value="InterPro"/>
</dbReference>
<geneLocation type="plasmid" evidence="2">
    <name>pSSII-1</name>
</geneLocation>
<name>A0A6G9ZZH8_LYSSH</name>
<dbReference type="PANTHER" id="PTHR35458:SF8">
    <property type="entry name" value="SLR0650 PROTEIN"/>
    <property type="match status" value="1"/>
</dbReference>
<keyword evidence="2" id="KW-0614">Plasmid</keyword>
<dbReference type="RefSeq" id="WP_012291646.1">
    <property type="nucleotide sequence ID" value="NZ_CP014644.1"/>
</dbReference>
<dbReference type="InterPro" id="IPR021139">
    <property type="entry name" value="NYN"/>
</dbReference>
<dbReference type="InterPro" id="IPR047140">
    <property type="entry name" value="LabA"/>
</dbReference>
<dbReference type="PANTHER" id="PTHR35458">
    <property type="entry name" value="SLR0755 PROTEIN"/>
    <property type="match status" value="1"/>
</dbReference>
<sequence length="181" mass="20304">MKKTAILVDEMNVIQQLRRLGIHGFNPWNAFYQALQRWNGDKKGVKAFYCANVPKEDAEHEKRNNFFEGLINHNIKVSVGTVVYDSNSRRIAKGVDVALALDIVEHARSGVQDIFICTGDADVVPAIIRAQELGSRVHVVVSRAIPAKNITLAADSVVRLEDILETMPPHRIKYFAKERVS</sequence>
<evidence type="ECO:0000313" key="2">
    <source>
        <dbReference type="EMBL" id="QIS31182.1"/>
    </source>
</evidence>
<dbReference type="OMA" id="QDIFICT"/>
<organism evidence="2">
    <name type="scientific">Lysinibacillus sphaericus</name>
    <name type="common">Bacillus sphaericus</name>
    <dbReference type="NCBI Taxonomy" id="1421"/>
    <lineage>
        <taxon>Bacteria</taxon>
        <taxon>Bacillati</taxon>
        <taxon>Bacillota</taxon>
        <taxon>Bacilli</taxon>
        <taxon>Bacillales</taxon>
        <taxon>Bacillaceae</taxon>
        <taxon>Lysinibacillus</taxon>
    </lineage>
</organism>
<proteinExistence type="predicted"/>
<dbReference type="Gene3D" id="3.40.50.1010">
    <property type="entry name" value="5'-nuclease"/>
    <property type="match status" value="1"/>
</dbReference>
<feature type="domain" description="NYN" evidence="1">
    <location>
        <begin position="4"/>
        <end position="159"/>
    </location>
</feature>
<dbReference type="Pfam" id="PF01936">
    <property type="entry name" value="NYN"/>
    <property type="match status" value="1"/>
</dbReference>